<dbReference type="AlphaFoldDB" id="A0A1M7BVS8"/>
<dbReference type="InterPro" id="IPR045087">
    <property type="entry name" value="Cu-oxidase_fam"/>
</dbReference>
<proteinExistence type="predicted"/>
<keyword evidence="5" id="KW-0946">Virion</keyword>
<dbReference type="InterPro" id="IPR011707">
    <property type="entry name" value="Cu-oxidase-like_N"/>
</dbReference>
<name>A0A1M7BVS8_9HYPH</name>
<evidence type="ECO:0000259" key="4">
    <source>
        <dbReference type="Pfam" id="PF07732"/>
    </source>
</evidence>
<dbReference type="EMBL" id="FRBW01000001">
    <property type="protein sequence ID" value="SHL59013.1"/>
    <property type="molecule type" value="Genomic_DNA"/>
</dbReference>
<dbReference type="RefSeq" id="WP_073009541.1">
    <property type="nucleotide sequence ID" value="NZ_FRBW01000001.1"/>
</dbReference>
<dbReference type="GO" id="GO:0005507">
    <property type="term" value="F:copper ion binding"/>
    <property type="evidence" value="ECO:0007669"/>
    <property type="project" value="InterPro"/>
</dbReference>
<dbReference type="PROSITE" id="PS00079">
    <property type="entry name" value="MULTICOPPER_OXIDASE1"/>
    <property type="match status" value="1"/>
</dbReference>
<dbReference type="GO" id="GO:0051301">
    <property type="term" value="P:cell division"/>
    <property type="evidence" value="ECO:0007669"/>
    <property type="project" value="UniProtKB-KW"/>
</dbReference>
<evidence type="ECO:0000259" key="3">
    <source>
        <dbReference type="Pfam" id="PF07731"/>
    </source>
</evidence>
<dbReference type="GO" id="GO:0016491">
    <property type="term" value="F:oxidoreductase activity"/>
    <property type="evidence" value="ECO:0007669"/>
    <property type="project" value="UniProtKB-KW"/>
</dbReference>
<evidence type="ECO:0000256" key="2">
    <source>
        <dbReference type="ARBA" id="ARBA00023002"/>
    </source>
</evidence>
<keyword evidence="2" id="KW-0560">Oxidoreductase</keyword>
<dbReference type="PANTHER" id="PTHR11709">
    <property type="entry name" value="MULTI-COPPER OXIDASE"/>
    <property type="match status" value="1"/>
</dbReference>
<dbReference type="CDD" id="cd13906">
    <property type="entry name" value="CuRO_3_CumA_like"/>
    <property type="match status" value="1"/>
</dbReference>
<accession>A0A1M7BVS8</accession>
<feature type="domain" description="Plastocyanin-like" evidence="4">
    <location>
        <begin position="49"/>
        <end position="155"/>
    </location>
</feature>
<keyword evidence="6" id="KW-1185">Reference proteome</keyword>
<dbReference type="InterPro" id="IPR011706">
    <property type="entry name" value="Cu-oxidase_C"/>
</dbReference>
<dbReference type="InterPro" id="IPR008972">
    <property type="entry name" value="Cupredoxin"/>
</dbReference>
<protein>
    <submittedName>
        <fullName evidence="5">Multicopper oxidase with three cupredoxin domains (Includes cell division protein FtsP and spore coat protein CotA)</fullName>
    </submittedName>
</protein>
<dbReference type="PROSITE" id="PS00080">
    <property type="entry name" value="MULTICOPPER_OXIDASE2"/>
    <property type="match status" value="1"/>
</dbReference>
<keyword evidence="5" id="KW-0167">Capsid protein</keyword>
<dbReference type="PANTHER" id="PTHR11709:SF2">
    <property type="entry name" value="MULTICOPPER OXIDASE LPR1"/>
    <property type="match status" value="1"/>
</dbReference>
<sequence length="466" mass="50788">MLGVSRREFLLGTAGAGAAFLGGGLIARQANAANFTLPITSLDHTLLPETVTRNMMGFGAGGPPPVLRMKQGKPFVVDVINNLKEPTSVHWHGLRLSNAMDGVPYLTQMPIEAGETFRYTITAPDAGTFWYHPHCNTLEQMARGMTGILVVEDQEDPGFDQDIPLNIRDFRLGGDGQFIDFYKPRLAARGGTLGTVSTVNWKTDETHDLPAGSLVRLRLAVTDVTRVGTYDLTGFDTGKGAAQLIALDSNPLPAPQAPENILLAPGQRADIALRVPDTEGQEVLLTLQTAKGPRLLAKFRSVGTSLNRDLKELRPLTPNPVPEADLANAEVLEFVFGWSPGGDAPKPSFCGTLGYTFWSINRVAWEGDSPDPVDPLAVMKQGKSYILRLRNETQNDHPIHLHGLSFRLLRSNKRELPPLVTDTALLQSKETMDVALVADNPGNWAFHCHVIEHQKTGLTGYLRVEA</sequence>
<feature type="domain" description="Plastocyanin-like" evidence="3">
    <location>
        <begin position="366"/>
        <end position="465"/>
    </location>
</feature>
<keyword evidence="5" id="KW-0132">Cell division</keyword>
<dbReference type="CDD" id="cd13861">
    <property type="entry name" value="CuRO_1_CumA_like"/>
    <property type="match status" value="1"/>
</dbReference>
<organism evidence="5 6">
    <name type="scientific">Roseibium suaedae</name>
    <dbReference type="NCBI Taxonomy" id="735517"/>
    <lineage>
        <taxon>Bacteria</taxon>
        <taxon>Pseudomonadati</taxon>
        <taxon>Pseudomonadota</taxon>
        <taxon>Alphaproteobacteria</taxon>
        <taxon>Hyphomicrobiales</taxon>
        <taxon>Stappiaceae</taxon>
        <taxon>Roseibium</taxon>
    </lineage>
</organism>
<gene>
    <name evidence="5" type="ORF">SAMN05444272_0990</name>
</gene>
<dbReference type="InterPro" id="IPR002355">
    <property type="entry name" value="Cu_oxidase_Cu_BS"/>
</dbReference>
<dbReference type="InterPro" id="IPR006311">
    <property type="entry name" value="TAT_signal"/>
</dbReference>
<dbReference type="Pfam" id="PF07732">
    <property type="entry name" value="Cu-oxidase_3"/>
    <property type="match status" value="1"/>
</dbReference>
<keyword evidence="1" id="KW-0479">Metal-binding</keyword>
<evidence type="ECO:0000313" key="6">
    <source>
        <dbReference type="Proteomes" id="UP000186002"/>
    </source>
</evidence>
<dbReference type="Pfam" id="PF07731">
    <property type="entry name" value="Cu-oxidase_2"/>
    <property type="match status" value="1"/>
</dbReference>
<dbReference type="OrthoDB" id="9757546at2"/>
<dbReference type="Gene3D" id="2.60.40.420">
    <property type="entry name" value="Cupredoxins - blue copper proteins"/>
    <property type="match status" value="3"/>
</dbReference>
<dbReference type="SUPFAM" id="SSF49503">
    <property type="entry name" value="Cupredoxins"/>
    <property type="match status" value="3"/>
</dbReference>
<dbReference type="Proteomes" id="UP000186002">
    <property type="component" value="Unassembled WGS sequence"/>
</dbReference>
<evidence type="ECO:0000256" key="1">
    <source>
        <dbReference type="ARBA" id="ARBA00022723"/>
    </source>
</evidence>
<dbReference type="PROSITE" id="PS51318">
    <property type="entry name" value="TAT"/>
    <property type="match status" value="1"/>
</dbReference>
<reference evidence="5 6" key="1">
    <citation type="submission" date="2016-11" db="EMBL/GenBank/DDBJ databases">
        <authorList>
            <person name="Jaros S."/>
            <person name="Januszkiewicz K."/>
            <person name="Wedrychowicz H."/>
        </authorList>
    </citation>
    <scope>NUCLEOTIDE SEQUENCE [LARGE SCALE GENOMIC DNA]</scope>
    <source>
        <strain evidence="5 6">DSM 22153</strain>
    </source>
</reference>
<dbReference type="GO" id="GO:0030288">
    <property type="term" value="C:outer membrane-bounded periplasmic space"/>
    <property type="evidence" value="ECO:0007669"/>
    <property type="project" value="TreeGrafter"/>
</dbReference>
<evidence type="ECO:0000313" key="5">
    <source>
        <dbReference type="EMBL" id="SHL59013.1"/>
    </source>
</evidence>
<dbReference type="InterPro" id="IPR033138">
    <property type="entry name" value="Cu_oxidase_CS"/>
</dbReference>
<keyword evidence="5" id="KW-0131">Cell cycle</keyword>
<dbReference type="STRING" id="735517.SAMN05444272_0990"/>